<organism evidence="2">
    <name type="scientific">uncultured bacterium</name>
    <name type="common">gcode 4</name>
    <dbReference type="NCBI Taxonomy" id="1234023"/>
    <lineage>
        <taxon>Bacteria</taxon>
        <taxon>environmental samples</taxon>
    </lineage>
</organism>
<sequence length="136" mass="16642">MNIRYYKDSDYEEIKNILQSWGHFDEVWDSRSHWKAKIEKDPTSILVAESDNEVVGCQLIIKDEWTCFLFRLAIKENFRNQGIWSMLMKKAEDQLRDESVDEVAFFVNDEDLKLQEYYERRDYIKGWKYRCMYKKL</sequence>
<reference evidence="2" key="1">
    <citation type="journal article" date="2012" name="Science">
        <title>Fermentation, hydrogen, and sulfur metabolism in multiple uncultivated bacterial phyla.</title>
        <authorList>
            <person name="Wrighton K.C."/>
            <person name="Thomas B.C."/>
            <person name="Sharon I."/>
            <person name="Miller C.S."/>
            <person name="Castelle C.J."/>
            <person name="VerBerkmoes N.C."/>
            <person name="Wilkins M.J."/>
            <person name="Hettich R.L."/>
            <person name="Lipton M.S."/>
            <person name="Williams K.H."/>
            <person name="Long P.E."/>
            <person name="Banfield J.F."/>
        </authorList>
    </citation>
    <scope>NUCLEOTIDE SEQUENCE [LARGE SCALE GENOMIC DNA]</scope>
</reference>
<name>K2GTU3_9BACT</name>
<dbReference type="GO" id="GO:0016747">
    <property type="term" value="F:acyltransferase activity, transferring groups other than amino-acyl groups"/>
    <property type="evidence" value="ECO:0007669"/>
    <property type="project" value="InterPro"/>
</dbReference>
<dbReference type="Gene3D" id="3.40.630.30">
    <property type="match status" value="1"/>
</dbReference>
<dbReference type="CDD" id="cd04301">
    <property type="entry name" value="NAT_SF"/>
    <property type="match status" value="1"/>
</dbReference>
<dbReference type="AlphaFoldDB" id="K2GTU3"/>
<dbReference type="InterPro" id="IPR016181">
    <property type="entry name" value="Acyl_CoA_acyltransferase"/>
</dbReference>
<comment type="caution">
    <text evidence="2">The sequence shown here is derived from an EMBL/GenBank/DDBJ whole genome shotgun (WGS) entry which is preliminary data.</text>
</comment>
<dbReference type="PROSITE" id="PS51186">
    <property type="entry name" value="GNAT"/>
    <property type="match status" value="1"/>
</dbReference>
<proteinExistence type="predicted"/>
<gene>
    <name evidence="2" type="ORF">ACD_4C00144G0001</name>
</gene>
<evidence type="ECO:0000259" key="1">
    <source>
        <dbReference type="PROSITE" id="PS51186"/>
    </source>
</evidence>
<evidence type="ECO:0000313" key="2">
    <source>
        <dbReference type="EMBL" id="EKE26775.1"/>
    </source>
</evidence>
<dbReference type="SUPFAM" id="SSF55729">
    <property type="entry name" value="Acyl-CoA N-acyltransferases (Nat)"/>
    <property type="match status" value="1"/>
</dbReference>
<dbReference type="InterPro" id="IPR000182">
    <property type="entry name" value="GNAT_dom"/>
</dbReference>
<feature type="domain" description="N-acetyltransferase" evidence="1">
    <location>
        <begin position="1"/>
        <end position="136"/>
    </location>
</feature>
<dbReference type="Pfam" id="PF00583">
    <property type="entry name" value="Acetyltransf_1"/>
    <property type="match status" value="1"/>
</dbReference>
<protein>
    <recommendedName>
        <fullName evidence="1">N-acetyltransferase domain-containing protein</fullName>
    </recommendedName>
</protein>
<accession>K2GTU3</accession>
<dbReference type="EMBL" id="AMFJ01000660">
    <property type="protein sequence ID" value="EKE26775.1"/>
    <property type="molecule type" value="Genomic_DNA"/>
</dbReference>